<keyword evidence="7 9" id="KW-1133">Transmembrane helix</keyword>
<comment type="similarity">
    <text evidence="2 9">Belongs to the binding-protein-dependent transport system permease family.</text>
</comment>
<dbReference type="Pfam" id="PF00528">
    <property type="entry name" value="BPD_transp_1"/>
    <property type="match status" value="1"/>
</dbReference>
<dbReference type="InterPro" id="IPR010065">
    <property type="entry name" value="AA_ABC_transptr_permease_3TM"/>
</dbReference>
<protein>
    <submittedName>
        <fullName evidence="11">Amino acid ABC transporter permease</fullName>
    </submittedName>
</protein>
<evidence type="ECO:0000256" key="6">
    <source>
        <dbReference type="ARBA" id="ARBA00022970"/>
    </source>
</evidence>
<dbReference type="InterPro" id="IPR000515">
    <property type="entry name" value="MetI-like"/>
</dbReference>
<evidence type="ECO:0000256" key="4">
    <source>
        <dbReference type="ARBA" id="ARBA00022475"/>
    </source>
</evidence>
<organism evidence="11 12">
    <name type="scientific">Rhodococcus opacus</name>
    <name type="common">Nocardia opaca</name>
    <dbReference type="NCBI Taxonomy" id="37919"/>
    <lineage>
        <taxon>Bacteria</taxon>
        <taxon>Bacillati</taxon>
        <taxon>Actinomycetota</taxon>
        <taxon>Actinomycetes</taxon>
        <taxon>Mycobacteriales</taxon>
        <taxon>Nocardiaceae</taxon>
        <taxon>Rhodococcus</taxon>
    </lineage>
</organism>
<evidence type="ECO:0000256" key="7">
    <source>
        <dbReference type="ARBA" id="ARBA00022989"/>
    </source>
</evidence>
<keyword evidence="5 9" id="KW-0812">Transmembrane</keyword>
<evidence type="ECO:0000313" key="11">
    <source>
        <dbReference type="EMBL" id="PQP21278.1"/>
    </source>
</evidence>
<dbReference type="PANTHER" id="PTHR30614">
    <property type="entry name" value="MEMBRANE COMPONENT OF AMINO ACID ABC TRANSPORTER"/>
    <property type="match status" value="1"/>
</dbReference>
<dbReference type="NCBIfam" id="TIGR01726">
    <property type="entry name" value="HEQRo_perm_3TM"/>
    <property type="match status" value="1"/>
</dbReference>
<dbReference type="Proteomes" id="UP000239290">
    <property type="component" value="Unassembled WGS sequence"/>
</dbReference>
<dbReference type="EMBL" id="PUIO01000036">
    <property type="protein sequence ID" value="PQP21278.1"/>
    <property type="molecule type" value="Genomic_DNA"/>
</dbReference>
<dbReference type="InterPro" id="IPR035906">
    <property type="entry name" value="MetI-like_sf"/>
</dbReference>
<feature type="transmembrane region" description="Helical" evidence="9">
    <location>
        <begin position="188"/>
        <end position="208"/>
    </location>
</feature>
<feature type="domain" description="ABC transmembrane type-1" evidence="10">
    <location>
        <begin position="17"/>
        <end position="209"/>
    </location>
</feature>
<dbReference type="PROSITE" id="PS50928">
    <property type="entry name" value="ABC_TM1"/>
    <property type="match status" value="1"/>
</dbReference>
<keyword evidence="8 9" id="KW-0472">Membrane</keyword>
<evidence type="ECO:0000256" key="2">
    <source>
        <dbReference type="ARBA" id="ARBA00009306"/>
    </source>
</evidence>
<dbReference type="SUPFAM" id="SSF161098">
    <property type="entry name" value="MetI-like"/>
    <property type="match status" value="1"/>
</dbReference>
<keyword evidence="4" id="KW-1003">Cell membrane</keyword>
<reference evidence="12" key="1">
    <citation type="submission" date="2018-02" db="EMBL/GenBank/DDBJ databases">
        <title>Draft genome sequencing of Rhodococcus opacus KU647198.</title>
        <authorList>
            <person name="Zheng B.-X."/>
        </authorList>
    </citation>
    <scope>NUCLEOTIDE SEQUENCE [LARGE SCALE GENOMIC DNA]</scope>
    <source>
        <strain evidence="12">04-OD7</strain>
    </source>
</reference>
<evidence type="ECO:0000256" key="3">
    <source>
        <dbReference type="ARBA" id="ARBA00022448"/>
    </source>
</evidence>
<dbReference type="FunFam" id="1.10.3720.10:FF:000009">
    <property type="entry name" value="Amino acid ABC transporter permease"/>
    <property type="match status" value="1"/>
</dbReference>
<evidence type="ECO:0000313" key="12">
    <source>
        <dbReference type="Proteomes" id="UP000239290"/>
    </source>
</evidence>
<feature type="transmembrane region" description="Helical" evidence="9">
    <location>
        <begin position="23"/>
        <end position="47"/>
    </location>
</feature>
<evidence type="ECO:0000256" key="1">
    <source>
        <dbReference type="ARBA" id="ARBA00004651"/>
    </source>
</evidence>
<evidence type="ECO:0000259" key="10">
    <source>
        <dbReference type="PROSITE" id="PS50928"/>
    </source>
</evidence>
<dbReference type="RefSeq" id="WP_009474599.1">
    <property type="nucleotide sequence ID" value="NZ_JARXVI010000003.1"/>
</dbReference>
<evidence type="ECO:0000256" key="8">
    <source>
        <dbReference type="ARBA" id="ARBA00023136"/>
    </source>
</evidence>
<gene>
    <name evidence="11" type="ORF">C5613_26375</name>
</gene>
<feature type="transmembrane region" description="Helical" evidence="9">
    <location>
        <begin position="59"/>
        <end position="80"/>
    </location>
</feature>
<sequence>MDDATVQLILDNLWPMLKATVTMTIPLTIISFTIGLVIALLVALARISSIRPLSVIARFYVSIIRGTPLLVQLFIVFYALPQFGVVLDPFPAAVIAFSLNVGGYAAEVIRSAILSIPKGQWEAAQTIGMGYTTTLQRIVLPQAARVAVPPLSNTLISLVKDTSLASTILVTELLRVAQLAAAPTFDFFALYSVAALYYWVICIFLSAVQGRLEARLDRYVAK</sequence>
<proteinExistence type="inferred from homology"/>
<keyword evidence="6" id="KW-0029">Amino-acid transport</keyword>
<dbReference type="PANTHER" id="PTHR30614:SF0">
    <property type="entry name" value="L-CYSTINE TRANSPORT SYSTEM PERMEASE PROTEIN TCYL"/>
    <property type="match status" value="1"/>
</dbReference>
<name>A0A2S8J2L9_RHOOP</name>
<dbReference type="GO" id="GO:0015184">
    <property type="term" value="F:L-cystine transmembrane transporter activity"/>
    <property type="evidence" value="ECO:0007669"/>
    <property type="project" value="TreeGrafter"/>
</dbReference>
<dbReference type="GO" id="GO:0043190">
    <property type="term" value="C:ATP-binding cassette (ABC) transporter complex"/>
    <property type="evidence" value="ECO:0007669"/>
    <property type="project" value="InterPro"/>
</dbReference>
<evidence type="ECO:0000256" key="9">
    <source>
        <dbReference type="RuleBase" id="RU363032"/>
    </source>
</evidence>
<dbReference type="AlphaFoldDB" id="A0A2S8J2L9"/>
<accession>A0A2S8J2L9</accession>
<comment type="caution">
    <text evidence="11">The sequence shown here is derived from an EMBL/GenBank/DDBJ whole genome shotgun (WGS) entry which is preliminary data.</text>
</comment>
<dbReference type="CDD" id="cd06261">
    <property type="entry name" value="TM_PBP2"/>
    <property type="match status" value="1"/>
</dbReference>
<comment type="subcellular location">
    <subcellularLocation>
        <location evidence="1 9">Cell membrane</location>
        <topology evidence="1 9">Multi-pass membrane protein</topology>
    </subcellularLocation>
</comment>
<evidence type="ECO:0000256" key="5">
    <source>
        <dbReference type="ARBA" id="ARBA00022692"/>
    </source>
</evidence>
<dbReference type="Gene3D" id="1.10.3720.10">
    <property type="entry name" value="MetI-like"/>
    <property type="match status" value="1"/>
</dbReference>
<keyword evidence="3 9" id="KW-0813">Transport</keyword>
<dbReference type="InterPro" id="IPR043429">
    <property type="entry name" value="ArtM/GltK/GlnP/TcyL/YhdX-like"/>
</dbReference>